<name>A0A4U1J6Z0_9BACT</name>
<feature type="domain" description="FTP" evidence="9">
    <location>
        <begin position="146"/>
        <end position="188"/>
    </location>
</feature>
<organism evidence="10 11">
    <name type="scientific">Polyangium fumosum</name>
    <dbReference type="NCBI Taxonomy" id="889272"/>
    <lineage>
        <taxon>Bacteria</taxon>
        <taxon>Pseudomonadati</taxon>
        <taxon>Myxococcota</taxon>
        <taxon>Polyangia</taxon>
        <taxon>Polyangiales</taxon>
        <taxon>Polyangiaceae</taxon>
        <taxon>Polyangium</taxon>
    </lineage>
</organism>
<dbReference type="InterPro" id="IPR001570">
    <property type="entry name" value="Peptidase_M4_C_domain"/>
</dbReference>
<evidence type="ECO:0000256" key="1">
    <source>
        <dbReference type="ARBA" id="ARBA00022670"/>
    </source>
</evidence>
<dbReference type="Pfam" id="PF02868">
    <property type="entry name" value="Peptidase_M4_C"/>
    <property type="match status" value="1"/>
</dbReference>
<dbReference type="Gene3D" id="2.60.120.380">
    <property type="match status" value="1"/>
</dbReference>
<evidence type="ECO:0000256" key="4">
    <source>
        <dbReference type="ARBA" id="ARBA00022801"/>
    </source>
</evidence>
<dbReference type="InterPro" id="IPR050728">
    <property type="entry name" value="Zinc_Metalloprotease_M4"/>
</dbReference>
<dbReference type="Gene3D" id="3.10.170.10">
    <property type="match status" value="1"/>
</dbReference>
<accession>A0A4U1J6Z0</accession>
<dbReference type="PANTHER" id="PTHR33794:SF1">
    <property type="entry name" value="BACILLOLYSIN"/>
    <property type="match status" value="1"/>
</dbReference>
<evidence type="ECO:0000256" key="5">
    <source>
        <dbReference type="ARBA" id="ARBA00022833"/>
    </source>
</evidence>
<evidence type="ECO:0000259" key="7">
    <source>
        <dbReference type="Pfam" id="PF01447"/>
    </source>
</evidence>
<keyword evidence="2" id="KW-0479">Metal-binding</keyword>
<dbReference type="GO" id="GO:0004222">
    <property type="term" value="F:metalloendopeptidase activity"/>
    <property type="evidence" value="ECO:0007669"/>
    <property type="project" value="InterPro"/>
</dbReference>
<dbReference type="PANTHER" id="PTHR33794">
    <property type="entry name" value="BACILLOLYSIN"/>
    <property type="match status" value="1"/>
</dbReference>
<feature type="domain" description="Peptidase M4 C-terminal" evidence="8">
    <location>
        <begin position="487"/>
        <end position="651"/>
    </location>
</feature>
<evidence type="ECO:0000259" key="9">
    <source>
        <dbReference type="Pfam" id="PF07504"/>
    </source>
</evidence>
<dbReference type="AlphaFoldDB" id="A0A4U1J6Z0"/>
<dbReference type="InterPro" id="IPR011096">
    <property type="entry name" value="FTP_domain"/>
</dbReference>
<dbReference type="OrthoDB" id="5378341at2"/>
<evidence type="ECO:0000256" key="2">
    <source>
        <dbReference type="ARBA" id="ARBA00022723"/>
    </source>
</evidence>
<keyword evidence="4" id="KW-0378">Hydrolase</keyword>
<keyword evidence="11" id="KW-1185">Reference proteome</keyword>
<dbReference type="InterPro" id="IPR013856">
    <property type="entry name" value="Peptidase_M4_domain"/>
</dbReference>
<feature type="domain" description="Peptidase M4" evidence="7">
    <location>
        <begin position="360"/>
        <end position="476"/>
    </location>
</feature>
<keyword evidence="1" id="KW-0645">Protease</keyword>
<evidence type="ECO:0000256" key="3">
    <source>
        <dbReference type="ARBA" id="ARBA00022729"/>
    </source>
</evidence>
<dbReference type="Pfam" id="PF01447">
    <property type="entry name" value="Peptidase_M4"/>
    <property type="match status" value="1"/>
</dbReference>
<dbReference type="EMBL" id="SSMQ01000032">
    <property type="protein sequence ID" value="TKD03100.1"/>
    <property type="molecule type" value="Genomic_DNA"/>
</dbReference>
<keyword evidence="3" id="KW-0732">Signal</keyword>
<keyword evidence="6" id="KW-0482">Metalloprotease</keyword>
<evidence type="ECO:0000313" key="11">
    <source>
        <dbReference type="Proteomes" id="UP000309215"/>
    </source>
</evidence>
<evidence type="ECO:0000256" key="6">
    <source>
        <dbReference type="ARBA" id="ARBA00023049"/>
    </source>
</evidence>
<sequence>MGGRHATSWSWRRGDDQVYAGRSECEGPCVSPELAMPQYRPRRQCSMINRTILPFLFAGVALSAGCADIEPGEEETGSTPGAALTAREQVLSTELASGSLLVDTISEAVRSRDEAKARAAFDPVLAPAVARFTEGAGQYGLDRDHTFAVRNVNLDEAGERHARLDHFYKGIRVLSSTPILRTDKDGAIREEIVTGLRTRISVDTTPRLREEQARRAVEAQPERTGEPLMQPRVELVIWPISKRFVRATSAPLRGDEKDLNALDVERRVVDTRLVYQVDTLDRGRGEPLSTYRYLVDAQTGEVVHKKALSRPIEGIGRTFNNDGPLNVFQVSIDTRQYSAGGGTRFEPLDTFRNFGVWDEDTCKTCGANADVADNIWGDFQAFMGDATATTANRQTAIADGLFGMQLTWDMFDLVWGRQGYDDAFYEGNAFVHSDTDWNNAKYYYLSGNIAIGDGGPSARSAFTSLDTVAHEFGHGLNDFSADLGDNSEGEGLNEANSDIIGEIAEAYDLGNGQFLGLSSIPTSPGPSYSQSASNRNFRTANNIRYWTTGLEDLEDEHARALPMDHAFYFMSQTSVSDPISPMFSVHTPWGMQGIDIDKSAHIWIRALLNKFDSDTDYAQARTHCMSAASELFGAGSTEHKAVANAFAAINVGAVASNYPGSAVSMSESEPNNSQLAADAVAAGTLPAGAPVVGPLSKRTMVSGIVDSSDPNDYFTISVPAGKTLRVTLAPYNDDDLDIIDDWGTTVDSSALAGTSWDQATGTAPNDGLPHTYFIRVKYYTTSGTQFNFYQLYVDIL</sequence>
<dbReference type="GO" id="GO:0006508">
    <property type="term" value="P:proteolysis"/>
    <property type="evidence" value="ECO:0007669"/>
    <property type="project" value="UniProtKB-KW"/>
</dbReference>
<evidence type="ECO:0008006" key="12">
    <source>
        <dbReference type="Google" id="ProtNLM"/>
    </source>
</evidence>
<evidence type="ECO:0000259" key="8">
    <source>
        <dbReference type="Pfam" id="PF02868"/>
    </source>
</evidence>
<gene>
    <name evidence="10" type="ORF">E8A74_27645</name>
</gene>
<dbReference type="SUPFAM" id="SSF89260">
    <property type="entry name" value="Collagen-binding domain"/>
    <property type="match status" value="1"/>
</dbReference>
<evidence type="ECO:0000313" key="10">
    <source>
        <dbReference type="EMBL" id="TKD03100.1"/>
    </source>
</evidence>
<reference evidence="10 11" key="1">
    <citation type="submission" date="2019-04" db="EMBL/GenBank/DDBJ databases">
        <authorList>
            <person name="Li Y."/>
            <person name="Wang J."/>
        </authorList>
    </citation>
    <scope>NUCLEOTIDE SEQUENCE [LARGE SCALE GENOMIC DNA]</scope>
    <source>
        <strain evidence="10 11">DSM 14668</strain>
    </source>
</reference>
<dbReference type="Pfam" id="PF07504">
    <property type="entry name" value="FTP"/>
    <property type="match status" value="1"/>
</dbReference>
<dbReference type="Gene3D" id="1.10.390.10">
    <property type="entry name" value="Neutral Protease Domain 2"/>
    <property type="match status" value="1"/>
</dbReference>
<dbReference type="GO" id="GO:0046872">
    <property type="term" value="F:metal ion binding"/>
    <property type="evidence" value="ECO:0007669"/>
    <property type="project" value="UniProtKB-KW"/>
</dbReference>
<proteinExistence type="predicted"/>
<dbReference type="SUPFAM" id="SSF55486">
    <property type="entry name" value="Metalloproteases ('zincins'), catalytic domain"/>
    <property type="match status" value="1"/>
</dbReference>
<protein>
    <recommendedName>
        <fullName evidence="12">M4 family peptidase</fullName>
    </recommendedName>
</protein>
<dbReference type="InterPro" id="IPR027268">
    <property type="entry name" value="Peptidase_M4/M1_CTD_sf"/>
</dbReference>
<dbReference type="Gene3D" id="3.10.450.490">
    <property type="match status" value="1"/>
</dbReference>
<dbReference type="Proteomes" id="UP000309215">
    <property type="component" value="Unassembled WGS sequence"/>
</dbReference>
<comment type="caution">
    <text evidence="10">The sequence shown here is derived from an EMBL/GenBank/DDBJ whole genome shotgun (WGS) entry which is preliminary data.</text>
</comment>
<keyword evidence="5" id="KW-0862">Zinc</keyword>